<name>A0A507CS61_9FUNG</name>
<keyword evidence="3" id="KW-0687">Ribonucleoprotein</keyword>
<dbReference type="PROSITE" id="PS00732">
    <property type="entry name" value="RIBOSOMAL_S16"/>
    <property type="match status" value="1"/>
</dbReference>
<comment type="caution">
    <text evidence="4">The sequence shown here is derived from an EMBL/GenBank/DDBJ whole genome shotgun (WGS) entry which is preliminary data.</text>
</comment>
<evidence type="ECO:0000256" key="2">
    <source>
        <dbReference type="ARBA" id="ARBA00022980"/>
    </source>
</evidence>
<dbReference type="Proteomes" id="UP000320475">
    <property type="component" value="Unassembled WGS sequence"/>
</dbReference>
<keyword evidence="6" id="KW-1185">Reference proteome</keyword>
<keyword evidence="2" id="KW-0689">Ribosomal protein</keyword>
<dbReference type="Pfam" id="PF00886">
    <property type="entry name" value="Ribosomal_S16"/>
    <property type="match status" value="1"/>
</dbReference>
<dbReference type="GO" id="GO:0005763">
    <property type="term" value="C:mitochondrial small ribosomal subunit"/>
    <property type="evidence" value="ECO:0007669"/>
    <property type="project" value="TreeGrafter"/>
</dbReference>
<dbReference type="AlphaFoldDB" id="A0A507CS61"/>
<dbReference type="EMBL" id="QEAN01000106">
    <property type="protein sequence ID" value="TPX48126.1"/>
    <property type="molecule type" value="Genomic_DNA"/>
</dbReference>
<dbReference type="Proteomes" id="UP000317494">
    <property type="component" value="Unassembled WGS sequence"/>
</dbReference>
<evidence type="ECO:0000313" key="5">
    <source>
        <dbReference type="EMBL" id="TPX48126.1"/>
    </source>
</evidence>
<evidence type="ECO:0000313" key="6">
    <source>
        <dbReference type="Proteomes" id="UP000317494"/>
    </source>
</evidence>
<dbReference type="HAMAP" id="MF_00385">
    <property type="entry name" value="Ribosomal_bS16"/>
    <property type="match status" value="1"/>
</dbReference>
<comment type="similarity">
    <text evidence="1">Belongs to the bacterial ribosomal protein bS16 family.</text>
</comment>
<dbReference type="OrthoDB" id="407221at2759"/>
<organism evidence="4 7">
    <name type="scientific">Synchytrium endobioticum</name>
    <dbReference type="NCBI Taxonomy" id="286115"/>
    <lineage>
        <taxon>Eukaryota</taxon>
        <taxon>Fungi</taxon>
        <taxon>Fungi incertae sedis</taxon>
        <taxon>Chytridiomycota</taxon>
        <taxon>Chytridiomycota incertae sedis</taxon>
        <taxon>Chytridiomycetes</taxon>
        <taxon>Synchytriales</taxon>
        <taxon>Synchytriaceae</taxon>
        <taxon>Synchytrium</taxon>
    </lineage>
</organism>
<dbReference type="SUPFAM" id="SSF54565">
    <property type="entry name" value="Ribosomal protein S16"/>
    <property type="match status" value="1"/>
</dbReference>
<dbReference type="InterPro" id="IPR020592">
    <property type="entry name" value="Ribosomal_bS16_CS"/>
</dbReference>
<protein>
    <recommendedName>
        <fullName evidence="8">Ribosomal protein S16</fullName>
    </recommendedName>
</protein>
<dbReference type="VEuPathDB" id="FungiDB:SeMB42_g03122"/>
<dbReference type="InterPro" id="IPR023803">
    <property type="entry name" value="Ribosomal_bS16_dom_sf"/>
</dbReference>
<dbReference type="InterPro" id="IPR000307">
    <property type="entry name" value="Ribosomal_bS16"/>
</dbReference>
<dbReference type="PANTHER" id="PTHR12919:SF20">
    <property type="entry name" value="SMALL RIBOSOMAL SUBUNIT PROTEIN BS16M"/>
    <property type="match status" value="1"/>
</dbReference>
<proteinExistence type="inferred from homology"/>
<evidence type="ECO:0000256" key="3">
    <source>
        <dbReference type="ARBA" id="ARBA00023274"/>
    </source>
</evidence>
<evidence type="ECO:0000256" key="1">
    <source>
        <dbReference type="ARBA" id="ARBA00006668"/>
    </source>
</evidence>
<reference evidence="6 7" key="1">
    <citation type="journal article" date="2019" name="Sci. Rep.">
        <title>Comparative genomics of chytrid fungi reveal insights into the obligate biotrophic and pathogenic lifestyle of Synchytrium endobioticum.</title>
        <authorList>
            <person name="van de Vossenberg B.T.L.H."/>
            <person name="Warris S."/>
            <person name="Nguyen H.D.T."/>
            <person name="van Gent-Pelzer M.P.E."/>
            <person name="Joly D.L."/>
            <person name="van de Geest H.C."/>
            <person name="Bonants P.J.M."/>
            <person name="Smith D.S."/>
            <person name="Levesque C.A."/>
            <person name="van der Lee T.A.J."/>
        </authorList>
    </citation>
    <scope>NUCLEOTIDE SEQUENCE [LARGE SCALE GENOMIC DNA]</scope>
    <source>
        <strain evidence="4 7">LEV6574</strain>
        <strain evidence="5 6">MB42</strain>
    </source>
</reference>
<dbReference type="GO" id="GO:0003735">
    <property type="term" value="F:structural constituent of ribosome"/>
    <property type="evidence" value="ECO:0007669"/>
    <property type="project" value="InterPro"/>
</dbReference>
<gene>
    <name evidence="4" type="ORF">SeLEV6574_g05832</name>
    <name evidence="5" type="ORF">SeMB42_g03122</name>
</gene>
<evidence type="ECO:0000313" key="7">
    <source>
        <dbReference type="Proteomes" id="UP000320475"/>
    </source>
</evidence>
<dbReference type="STRING" id="286115.A0A507CS61"/>
<accession>A0A507CS61</accession>
<dbReference type="EMBL" id="QEAM01000293">
    <property type="protein sequence ID" value="TPX41979.1"/>
    <property type="molecule type" value="Genomic_DNA"/>
</dbReference>
<evidence type="ECO:0000313" key="4">
    <source>
        <dbReference type="EMBL" id="TPX41979.1"/>
    </source>
</evidence>
<dbReference type="Gene3D" id="3.30.1320.10">
    <property type="match status" value="1"/>
</dbReference>
<sequence length="187" mass="21093">MSLRLRLARWGARRNPFYGIVVAHRTAARDKKPLEVLGTYCPVPDQNGLKHIELDSKRVKYWLACGGQPTERVAWLLAKAAIIPHHPHYLHNRGAYVLSDRKTWDVAVRDKGTGQILGTLSADEARAHFGTTVGSLPDWLSGDDAVKIVDNFKIPHELIKLDKTLKVKEELKADEKLFTLQRLLGIM</sequence>
<dbReference type="NCBIfam" id="TIGR00002">
    <property type="entry name" value="S16"/>
    <property type="match status" value="1"/>
</dbReference>
<dbReference type="GO" id="GO:0032543">
    <property type="term" value="P:mitochondrial translation"/>
    <property type="evidence" value="ECO:0007669"/>
    <property type="project" value="TreeGrafter"/>
</dbReference>
<evidence type="ECO:0008006" key="8">
    <source>
        <dbReference type="Google" id="ProtNLM"/>
    </source>
</evidence>
<dbReference type="PANTHER" id="PTHR12919">
    <property type="entry name" value="30S RIBOSOMAL PROTEIN S16"/>
    <property type="match status" value="1"/>
</dbReference>